<feature type="transmembrane region" description="Helical" evidence="6">
    <location>
        <begin position="104"/>
        <end position="123"/>
    </location>
</feature>
<evidence type="ECO:0000256" key="1">
    <source>
        <dbReference type="ARBA" id="ARBA00004141"/>
    </source>
</evidence>
<evidence type="ECO:0000313" key="7">
    <source>
        <dbReference type="EMBL" id="ANX13646.1"/>
    </source>
</evidence>
<name>A0A1B1Z8C3_9BACL</name>
<keyword evidence="4 6" id="KW-1133">Transmembrane helix</keyword>
<feature type="transmembrane region" description="Helical" evidence="6">
    <location>
        <begin position="6"/>
        <end position="21"/>
    </location>
</feature>
<evidence type="ECO:0008006" key="9">
    <source>
        <dbReference type="Google" id="ProtNLM"/>
    </source>
</evidence>
<evidence type="ECO:0000256" key="3">
    <source>
        <dbReference type="ARBA" id="ARBA00022692"/>
    </source>
</evidence>
<dbReference type="EMBL" id="CP016761">
    <property type="protein sequence ID" value="ANX13646.1"/>
    <property type="molecule type" value="Genomic_DNA"/>
</dbReference>
<dbReference type="AlphaFoldDB" id="A0A1B1Z8C3"/>
<proteinExistence type="inferred from homology"/>
<keyword evidence="5 6" id="KW-0472">Membrane</keyword>
<evidence type="ECO:0000313" key="8">
    <source>
        <dbReference type="Proteomes" id="UP000077412"/>
    </source>
</evidence>
<feature type="transmembrane region" description="Helical" evidence="6">
    <location>
        <begin position="189"/>
        <end position="210"/>
    </location>
</feature>
<dbReference type="GO" id="GO:0016787">
    <property type="term" value="F:hydrolase activity"/>
    <property type="evidence" value="ECO:0007669"/>
    <property type="project" value="TreeGrafter"/>
</dbReference>
<dbReference type="Pfam" id="PF07947">
    <property type="entry name" value="YhhN"/>
    <property type="match status" value="1"/>
</dbReference>
<feature type="transmembrane region" description="Helical" evidence="6">
    <location>
        <begin position="160"/>
        <end position="177"/>
    </location>
</feature>
<keyword evidence="3 6" id="KW-0812">Transmembrane</keyword>
<gene>
    <name evidence="7" type="ORF">ABE41_016670</name>
</gene>
<protein>
    <recommendedName>
        <fullName evidence="9">Lysoplasmalogenase</fullName>
    </recommendedName>
</protein>
<keyword evidence="8" id="KW-1185">Reference proteome</keyword>
<dbReference type="InterPro" id="IPR012506">
    <property type="entry name" value="TMEM86B-like"/>
</dbReference>
<comment type="subcellular location">
    <subcellularLocation>
        <location evidence="1">Membrane</location>
        <topology evidence="1">Multi-pass membrane protein</topology>
    </subcellularLocation>
</comment>
<dbReference type="RefSeq" id="WP_066292758.1">
    <property type="nucleotide sequence ID" value="NZ_CP016761.1"/>
</dbReference>
<evidence type="ECO:0000256" key="6">
    <source>
        <dbReference type="SAM" id="Phobius"/>
    </source>
</evidence>
<evidence type="ECO:0000256" key="4">
    <source>
        <dbReference type="ARBA" id="ARBA00022989"/>
    </source>
</evidence>
<dbReference type="GO" id="GO:0016020">
    <property type="term" value="C:membrane"/>
    <property type="evidence" value="ECO:0007669"/>
    <property type="project" value="UniProtKB-SubCell"/>
</dbReference>
<feature type="transmembrane region" description="Helical" evidence="6">
    <location>
        <begin position="77"/>
        <end position="98"/>
    </location>
</feature>
<comment type="similarity">
    <text evidence="2">Belongs to the TMEM86 family.</text>
</comment>
<feature type="transmembrane region" description="Helical" evidence="6">
    <location>
        <begin position="135"/>
        <end position="154"/>
    </location>
</feature>
<sequence length="211" mass="24264">MTINLFSSIILISSITYLFSIKHNNQTLIYILKPGTMLMIILFALTSTPSIYAWWIIIGLLLSLIGDVFLMVPKDRFLHGLISFLAAHVCYIIAFLHIQLQQEVSVFVTVSLVAIALLFFIRLVKGKRFKGGNPLIVSVFTYIFLITSMVWVSILTENPFIIMAAFLFYFSDATLAWDRFIKPLKYRHYLVMSTYFLAQYLFSLSIHKVVL</sequence>
<dbReference type="OrthoDB" id="5592477at2"/>
<evidence type="ECO:0000256" key="5">
    <source>
        <dbReference type="ARBA" id="ARBA00023136"/>
    </source>
</evidence>
<accession>A0A1B1Z8C3</accession>
<dbReference type="PANTHER" id="PTHR31885:SF6">
    <property type="entry name" value="GH04784P"/>
    <property type="match status" value="1"/>
</dbReference>
<feature type="transmembrane region" description="Helical" evidence="6">
    <location>
        <begin position="28"/>
        <end position="45"/>
    </location>
</feature>
<dbReference type="KEGG" id="far:ABE41_016670"/>
<evidence type="ECO:0000256" key="2">
    <source>
        <dbReference type="ARBA" id="ARBA00007375"/>
    </source>
</evidence>
<reference evidence="7 8" key="1">
    <citation type="submission" date="2016-08" db="EMBL/GenBank/DDBJ databases">
        <title>Complete genome sequence of Fictibacillus arsenicus G25-54, a strain with toxicity to nematodes and a potential arsenic-resistance activity.</title>
        <authorList>
            <person name="Zheng Z."/>
        </authorList>
    </citation>
    <scope>NUCLEOTIDE SEQUENCE [LARGE SCALE GENOMIC DNA]</scope>
    <source>
        <strain evidence="7 8">G25-54</strain>
    </source>
</reference>
<dbReference type="PANTHER" id="PTHR31885">
    <property type="entry name" value="GH04784P"/>
    <property type="match status" value="1"/>
</dbReference>
<dbReference type="STRING" id="255247.ABE41_016670"/>
<organism evidence="7 8">
    <name type="scientific">Fictibacillus arsenicus</name>
    <dbReference type="NCBI Taxonomy" id="255247"/>
    <lineage>
        <taxon>Bacteria</taxon>
        <taxon>Bacillati</taxon>
        <taxon>Bacillota</taxon>
        <taxon>Bacilli</taxon>
        <taxon>Bacillales</taxon>
        <taxon>Fictibacillaceae</taxon>
        <taxon>Fictibacillus</taxon>
    </lineage>
</organism>
<dbReference type="Proteomes" id="UP000077412">
    <property type="component" value="Chromosome"/>
</dbReference>
<feature type="transmembrane region" description="Helical" evidence="6">
    <location>
        <begin position="51"/>
        <end position="70"/>
    </location>
</feature>